<organism evidence="2 3">
    <name type="scientific">Cedratvirus kamchatka</name>
    <dbReference type="NCBI Taxonomy" id="2716914"/>
    <lineage>
        <taxon>Viruses</taxon>
        <taxon>Pithoviruses</taxon>
        <taxon>Orthocedratvirinae</taxon>
        <taxon>Alphacedratvirus</taxon>
        <taxon>Alphacedratvirus rossiense</taxon>
    </lineage>
</organism>
<sequence length="66" mass="7477">MSRVTELYIRGMTPSAVLIGLVASSEGVNRKVAFWKIFTFTILGTAFYPLTMSYFTYRLCKDDAKV</sequence>
<protein>
    <submittedName>
        <fullName evidence="2">Transmembrane protein</fullName>
    </submittedName>
</protein>
<evidence type="ECO:0000313" key="2">
    <source>
        <dbReference type="EMBL" id="QIN54610.1"/>
    </source>
</evidence>
<proteinExistence type="predicted"/>
<accession>A0A6G8MYS0</accession>
<dbReference type="Proteomes" id="UP001224087">
    <property type="component" value="Segment"/>
</dbReference>
<keyword evidence="3" id="KW-1185">Reference proteome</keyword>
<keyword evidence="1" id="KW-1133">Transmembrane helix</keyword>
<reference evidence="2" key="1">
    <citation type="submission" date="2019-12" db="EMBL/GenBank/DDBJ databases">
        <title>The DNA Methylation Landscape of Giant Viruses.</title>
        <authorList>
            <person name="Jeudy S."/>
            <person name="Rigou S."/>
            <person name="Alempic J.-M."/>
            <person name="Claverie J.-M."/>
            <person name="Abergel C."/>
            <person name="Legendre M."/>
        </authorList>
    </citation>
    <scope>NUCLEOTIDE SEQUENCE</scope>
    <source>
        <strain evidence="2">P4</strain>
    </source>
</reference>
<feature type="transmembrane region" description="Helical" evidence="1">
    <location>
        <begin position="7"/>
        <end position="25"/>
    </location>
</feature>
<evidence type="ECO:0000313" key="3">
    <source>
        <dbReference type="Proteomes" id="UP001224087"/>
    </source>
</evidence>
<feature type="transmembrane region" description="Helical" evidence="1">
    <location>
        <begin position="37"/>
        <end position="57"/>
    </location>
</feature>
<gene>
    <name evidence="2" type="primary">ck485</name>
</gene>
<evidence type="ECO:0000256" key="1">
    <source>
        <dbReference type="SAM" id="Phobius"/>
    </source>
</evidence>
<keyword evidence="1 2" id="KW-0812">Transmembrane</keyword>
<name>A0A6G8MYS0_9VIRU</name>
<dbReference type="EMBL" id="MN873693">
    <property type="protein sequence ID" value="QIN54610.1"/>
    <property type="molecule type" value="Genomic_DNA"/>
</dbReference>
<keyword evidence="1" id="KW-0472">Membrane</keyword>